<dbReference type="PANTHER" id="PTHR43433">
    <property type="entry name" value="HYDROLASE, ALPHA/BETA FOLD FAMILY PROTEIN"/>
    <property type="match status" value="1"/>
</dbReference>
<protein>
    <submittedName>
        <fullName evidence="2">Alpha/beta hydrolase</fullName>
    </submittedName>
</protein>
<dbReference type="Gene3D" id="3.40.50.1820">
    <property type="entry name" value="alpha/beta hydrolase"/>
    <property type="match status" value="1"/>
</dbReference>
<dbReference type="InterPro" id="IPR000073">
    <property type="entry name" value="AB_hydrolase_1"/>
</dbReference>
<dbReference type="EMBL" id="BAAANY010000001">
    <property type="protein sequence ID" value="GAA1655253.1"/>
    <property type="molecule type" value="Genomic_DNA"/>
</dbReference>
<dbReference type="InterPro" id="IPR050471">
    <property type="entry name" value="AB_hydrolase"/>
</dbReference>
<dbReference type="Proteomes" id="UP001500618">
    <property type="component" value="Unassembled WGS sequence"/>
</dbReference>
<feature type="domain" description="AB hydrolase-1" evidence="1">
    <location>
        <begin position="23"/>
        <end position="271"/>
    </location>
</feature>
<dbReference type="PANTHER" id="PTHR43433:SF5">
    <property type="entry name" value="AB HYDROLASE-1 DOMAIN-CONTAINING PROTEIN"/>
    <property type="match status" value="1"/>
</dbReference>
<dbReference type="RefSeq" id="WP_344306034.1">
    <property type="nucleotide sequence ID" value="NZ_BAAANY010000001.1"/>
</dbReference>
<evidence type="ECO:0000259" key="1">
    <source>
        <dbReference type="Pfam" id="PF00561"/>
    </source>
</evidence>
<evidence type="ECO:0000313" key="3">
    <source>
        <dbReference type="Proteomes" id="UP001500618"/>
    </source>
</evidence>
<dbReference type="Pfam" id="PF00561">
    <property type="entry name" value="Abhydrolase_1"/>
    <property type="match status" value="1"/>
</dbReference>
<keyword evidence="3" id="KW-1185">Reference proteome</keyword>
<dbReference type="GO" id="GO:0016787">
    <property type="term" value="F:hydrolase activity"/>
    <property type="evidence" value="ECO:0007669"/>
    <property type="project" value="UniProtKB-KW"/>
</dbReference>
<dbReference type="SUPFAM" id="SSF53474">
    <property type="entry name" value="alpha/beta-Hydrolases"/>
    <property type="match status" value="1"/>
</dbReference>
<evidence type="ECO:0000313" key="2">
    <source>
        <dbReference type="EMBL" id="GAA1655253.1"/>
    </source>
</evidence>
<sequence>MTVEKIRRGTVEIAYESVGSGEPLLLIMGAGGSMRSWHPDFVRALADRGFRVIRFDNRDAGRSTRFTDRGAPNQLKMWLRPTSEAAYTLEDMAADAFAVLDANDYLSAHVAGVSLGGMIAQTMAIEKPDRVRTLTSISSGPSGKVGKPTAATLMKIVKVAKKKITSVDDFVEFQLGLAAIVGSPAYPVDQAFVRQDSEEAYADGFDLAASQRQTAAAAASGDRRERLSHVRLPTLIIHGEADPMARLIAGVETAKAIPGARLVTYPGMGHDLPRELWPSMLDHLRELADSAVDA</sequence>
<reference evidence="2 3" key="1">
    <citation type="journal article" date="2019" name="Int. J. Syst. Evol. Microbiol.">
        <title>The Global Catalogue of Microorganisms (GCM) 10K type strain sequencing project: providing services to taxonomists for standard genome sequencing and annotation.</title>
        <authorList>
            <consortium name="The Broad Institute Genomics Platform"/>
            <consortium name="The Broad Institute Genome Sequencing Center for Infectious Disease"/>
            <person name="Wu L."/>
            <person name="Ma J."/>
        </authorList>
    </citation>
    <scope>NUCLEOTIDE SEQUENCE [LARGE SCALE GENOMIC DNA]</scope>
    <source>
        <strain evidence="2 3">JCM 14718</strain>
    </source>
</reference>
<gene>
    <name evidence="2" type="ORF">GCM10009765_00480</name>
</gene>
<proteinExistence type="predicted"/>
<comment type="caution">
    <text evidence="2">The sequence shown here is derived from an EMBL/GenBank/DDBJ whole genome shotgun (WGS) entry which is preliminary data.</text>
</comment>
<name>A0ABN2FP06_9ACTN</name>
<organism evidence="2 3">
    <name type="scientific">Fodinicola feengrottensis</name>
    <dbReference type="NCBI Taxonomy" id="435914"/>
    <lineage>
        <taxon>Bacteria</taxon>
        <taxon>Bacillati</taxon>
        <taxon>Actinomycetota</taxon>
        <taxon>Actinomycetes</taxon>
        <taxon>Mycobacteriales</taxon>
        <taxon>Fodinicola</taxon>
    </lineage>
</organism>
<dbReference type="InterPro" id="IPR029058">
    <property type="entry name" value="AB_hydrolase_fold"/>
</dbReference>
<accession>A0ABN2FP06</accession>
<keyword evidence="2" id="KW-0378">Hydrolase</keyword>